<evidence type="ECO:0000313" key="4">
    <source>
        <dbReference type="EMBL" id="KNC47275.1"/>
    </source>
</evidence>
<dbReference type="InterPro" id="IPR037231">
    <property type="entry name" value="NAP-like_sf"/>
</dbReference>
<evidence type="ECO:0000256" key="3">
    <source>
        <dbReference type="SAM" id="MobiDB-lite"/>
    </source>
</evidence>
<reference evidence="4 5" key="1">
    <citation type="submission" date="2010-05" db="EMBL/GenBank/DDBJ databases">
        <title>The Genome Sequence of Thecamonas trahens ATCC 50062.</title>
        <authorList>
            <consortium name="The Broad Institute Genome Sequencing Platform"/>
            <person name="Russ C."/>
            <person name="Cuomo C."/>
            <person name="Shea T."/>
            <person name="Young S.K."/>
            <person name="Zeng Q."/>
            <person name="Koehrsen M."/>
            <person name="Haas B."/>
            <person name="Borodovsky M."/>
            <person name="Guigo R."/>
            <person name="Alvarado L."/>
            <person name="Berlin A."/>
            <person name="Bochicchio J."/>
            <person name="Borenstein D."/>
            <person name="Chapman S."/>
            <person name="Chen Z."/>
            <person name="Freedman E."/>
            <person name="Gellesch M."/>
            <person name="Goldberg J."/>
            <person name="Griggs A."/>
            <person name="Gujja S."/>
            <person name="Heilman E."/>
            <person name="Heiman D."/>
            <person name="Hepburn T."/>
            <person name="Howarth C."/>
            <person name="Jen D."/>
            <person name="Larson L."/>
            <person name="Mehta T."/>
            <person name="Park D."/>
            <person name="Pearson M."/>
            <person name="Roberts A."/>
            <person name="Saif S."/>
            <person name="Shenoy N."/>
            <person name="Sisk P."/>
            <person name="Stolte C."/>
            <person name="Sykes S."/>
            <person name="Thomson T."/>
            <person name="Walk T."/>
            <person name="White J."/>
            <person name="Yandava C."/>
            <person name="Burger G."/>
            <person name="Gray M.W."/>
            <person name="Holland P.W.H."/>
            <person name="King N."/>
            <person name="Lang F.B.F."/>
            <person name="Roger A.J."/>
            <person name="Ruiz-Trillo I."/>
            <person name="Lander E."/>
            <person name="Nusbaum C."/>
        </authorList>
    </citation>
    <scope>NUCLEOTIDE SEQUENCE [LARGE SCALE GENOMIC DNA]</scope>
    <source>
        <strain evidence="4 5">ATCC 50062</strain>
    </source>
</reference>
<name>A0A0L0D4V2_THETB</name>
<sequence>MSDDLKQAVASALPDSASEAQSIAGNRRTTGNQAHNGTPTNPLLNAHTPMNTPQTAGAHVPASEAGDGSELATSPETVITSTGAAAAGGPASGSGFTFNFDPQASSQFAQVLAGAGEADNGDDGEVDEEALVAGASNLAAMMAGMGGADGGEGGAMAALMQMMDPSIMSALQSKFEGLIGMPSGLLETAPVEVKRRVSALRKIEDERVAMEQAFQTEFRALEIAYAAKFRTLEEKQMAIVTGEYEPTDADLVSDEELEGGAEGDDGEVEVPVGLPRYWLSILQNNSSLEDVLAESDYPVLESLIDVTIAYPEDNPGFDLVFTFADNEYFTNKVLTKSYTLETDKFEGPMFKAATATAIEWKDGRDVRSADAPSFFDFFYPPVLPEDDEVEAMEPEELHELRENLQMDHELGMILQSMIPRAASWFTGTAALAQLEAEGGGDPFMGYMGGDGDSEYETDDDDDVPVHTINDLAGYNSGEDEDYVPGNDPPPADCSQQ</sequence>
<dbReference type="PANTHER" id="PTHR11875">
    <property type="entry name" value="TESTIS-SPECIFIC Y-ENCODED PROTEIN"/>
    <property type="match status" value="1"/>
</dbReference>
<dbReference type="eggNOG" id="KOG1507">
    <property type="taxonomic scope" value="Eukaryota"/>
</dbReference>
<dbReference type="STRING" id="461836.A0A0L0D4V2"/>
<dbReference type="RefSeq" id="XP_013759618.1">
    <property type="nucleotide sequence ID" value="XM_013904164.1"/>
</dbReference>
<dbReference type="GO" id="GO:0005634">
    <property type="term" value="C:nucleus"/>
    <property type="evidence" value="ECO:0007669"/>
    <property type="project" value="InterPro"/>
</dbReference>
<organism evidence="4 5">
    <name type="scientific">Thecamonas trahens ATCC 50062</name>
    <dbReference type="NCBI Taxonomy" id="461836"/>
    <lineage>
        <taxon>Eukaryota</taxon>
        <taxon>Apusozoa</taxon>
        <taxon>Apusomonadida</taxon>
        <taxon>Apusomonadidae</taxon>
        <taxon>Thecamonas</taxon>
    </lineage>
</organism>
<dbReference type="GO" id="GO:0006334">
    <property type="term" value="P:nucleosome assembly"/>
    <property type="evidence" value="ECO:0007669"/>
    <property type="project" value="InterPro"/>
</dbReference>
<gene>
    <name evidence="4" type="ORF">AMSG_03705</name>
</gene>
<evidence type="ECO:0000256" key="2">
    <source>
        <dbReference type="RuleBase" id="RU003876"/>
    </source>
</evidence>
<dbReference type="EMBL" id="GL349446">
    <property type="protein sequence ID" value="KNC47275.1"/>
    <property type="molecule type" value="Genomic_DNA"/>
</dbReference>
<evidence type="ECO:0000256" key="1">
    <source>
        <dbReference type="ARBA" id="ARBA00009947"/>
    </source>
</evidence>
<keyword evidence="5" id="KW-1185">Reference proteome</keyword>
<comment type="similarity">
    <text evidence="1 2">Belongs to the nucleosome assembly protein (NAP) family.</text>
</comment>
<dbReference type="Proteomes" id="UP000054408">
    <property type="component" value="Unassembled WGS sequence"/>
</dbReference>
<dbReference type="OrthoDB" id="27325at2759"/>
<dbReference type="Gene3D" id="1.20.5.1500">
    <property type="match status" value="1"/>
</dbReference>
<dbReference type="GeneID" id="25563288"/>
<feature type="compositionally biased region" description="Acidic residues" evidence="3">
    <location>
        <begin position="451"/>
        <end position="462"/>
    </location>
</feature>
<dbReference type="AlphaFoldDB" id="A0A0L0D4V2"/>
<feature type="region of interest" description="Disordered" evidence="3">
    <location>
        <begin position="1"/>
        <end position="74"/>
    </location>
</feature>
<proteinExistence type="inferred from homology"/>
<evidence type="ECO:0000313" key="5">
    <source>
        <dbReference type="Proteomes" id="UP000054408"/>
    </source>
</evidence>
<accession>A0A0L0D4V2</accession>
<feature type="region of interest" description="Disordered" evidence="3">
    <location>
        <begin position="442"/>
        <end position="496"/>
    </location>
</feature>
<dbReference type="Pfam" id="PF00956">
    <property type="entry name" value="NAP"/>
    <property type="match status" value="2"/>
</dbReference>
<dbReference type="SUPFAM" id="SSF143113">
    <property type="entry name" value="NAP-like"/>
    <property type="match status" value="1"/>
</dbReference>
<feature type="compositionally biased region" description="Polar residues" evidence="3">
    <location>
        <begin position="18"/>
        <end position="55"/>
    </location>
</feature>
<feature type="compositionally biased region" description="Pro residues" evidence="3">
    <location>
        <begin position="486"/>
        <end position="496"/>
    </location>
</feature>
<protein>
    <submittedName>
        <fullName evidence="4">NAP-1 is</fullName>
    </submittedName>
</protein>
<dbReference type="Gene3D" id="3.30.1120.90">
    <property type="entry name" value="Nucleosome assembly protein"/>
    <property type="match status" value="1"/>
</dbReference>
<dbReference type="InterPro" id="IPR002164">
    <property type="entry name" value="NAP_family"/>
</dbReference>